<reference evidence="9" key="1">
    <citation type="journal article" date="2023" name="GigaByte">
        <title>Genome assembly of the bearded iris, Iris pallida Lam.</title>
        <authorList>
            <person name="Bruccoleri R.E."/>
            <person name="Oakeley E.J."/>
            <person name="Faust A.M.E."/>
            <person name="Altorfer M."/>
            <person name="Dessus-Babus S."/>
            <person name="Burckhardt D."/>
            <person name="Oertli M."/>
            <person name="Naumann U."/>
            <person name="Petersen F."/>
            <person name="Wong J."/>
        </authorList>
    </citation>
    <scope>NUCLEOTIDE SEQUENCE</scope>
    <source>
        <strain evidence="9">GSM-AAB239-AS_SAM_17_03QT</strain>
    </source>
</reference>
<keyword evidence="5 6" id="KW-0472">Membrane</keyword>
<dbReference type="PRINTS" id="PR00926">
    <property type="entry name" value="MITOCARRIER"/>
</dbReference>
<name>A0AAX6EI03_IRIPA</name>
<evidence type="ECO:0000256" key="3">
    <source>
        <dbReference type="ARBA" id="ARBA00022692"/>
    </source>
</evidence>
<evidence type="ECO:0000313" key="9">
    <source>
        <dbReference type="EMBL" id="KAJ6803636.1"/>
    </source>
</evidence>
<dbReference type="InterPro" id="IPR002067">
    <property type="entry name" value="MCP"/>
</dbReference>
<feature type="region of interest" description="Disordered" evidence="8">
    <location>
        <begin position="1"/>
        <end position="37"/>
    </location>
</feature>
<proteinExistence type="inferred from homology"/>
<evidence type="ECO:0000313" key="10">
    <source>
        <dbReference type="Proteomes" id="UP001140949"/>
    </source>
</evidence>
<feature type="repeat" description="Solcar" evidence="6">
    <location>
        <begin position="146"/>
        <end position="226"/>
    </location>
</feature>
<evidence type="ECO:0000256" key="2">
    <source>
        <dbReference type="ARBA" id="ARBA00022448"/>
    </source>
</evidence>
<evidence type="ECO:0000256" key="8">
    <source>
        <dbReference type="SAM" id="MobiDB-lite"/>
    </source>
</evidence>
<reference evidence="9" key="2">
    <citation type="submission" date="2023-04" db="EMBL/GenBank/DDBJ databases">
        <authorList>
            <person name="Bruccoleri R.E."/>
            <person name="Oakeley E.J."/>
            <person name="Faust A.-M."/>
            <person name="Dessus-Babus S."/>
            <person name="Altorfer M."/>
            <person name="Burckhardt D."/>
            <person name="Oertli M."/>
            <person name="Naumann U."/>
            <person name="Petersen F."/>
            <person name="Wong J."/>
        </authorList>
    </citation>
    <scope>NUCLEOTIDE SEQUENCE</scope>
    <source>
        <strain evidence="9">GSM-AAB239-AS_SAM_17_03QT</strain>
        <tissue evidence="9">Leaf</tissue>
    </source>
</reference>
<dbReference type="EMBL" id="JANAVB010036419">
    <property type="protein sequence ID" value="KAJ6803636.1"/>
    <property type="molecule type" value="Genomic_DNA"/>
</dbReference>
<dbReference type="Pfam" id="PF00153">
    <property type="entry name" value="Mito_carr"/>
    <property type="match status" value="2"/>
</dbReference>
<comment type="subcellular location">
    <subcellularLocation>
        <location evidence="1">Membrane</location>
        <topology evidence="1">Multi-pass membrane protein</topology>
    </subcellularLocation>
</comment>
<keyword evidence="4" id="KW-0677">Repeat</keyword>
<evidence type="ECO:0000256" key="1">
    <source>
        <dbReference type="ARBA" id="ARBA00004141"/>
    </source>
</evidence>
<dbReference type="AlphaFoldDB" id="A0AAX6EI03"/>
<comment type="caution">
    <text evidence="9">The sequence shown here is derived from an EMBL/GenBank/DDBJ whole genome shotgun (WGS) entry which is preliminary data.</text>
</comment>
<evidence type="ECO:0000256" key="7">
    <source>
        <dbReference type="RuleBase" id="RU000488"/>
    </source>
</evidence>
<evidence type="ECO:0000256" key="4">
    <source>
        <dbReference type="ARBA" id="ARBA00022737"/>
    </source>
</evidence>
<dbReference type="InterPro" id="IPR018108">
    <property type="entry name" value="MCP_transmembrane"/>
</dbReference>
<keyword evidence="2 7" id="KW-0813">Transport</keyword>
<dbReference type="Proteomes" id="UP001140949">
    <property type="component" value="Unassembled WGS sequence"/>
</dbReference>
<dbReference type="GO" id="GO:0015748">
    <property type="term" value="P:organophosphate ester transport"/>
    <property type="evidence" value="ECO:0007669"/>
    <property type="project" value="UniProtKB-ARBA"/>
</dbReference>
<dbReference type="GO" id="GO:0016020">
    <property type="term" value="C:membrane"/>
    <property type="evidence" value="ECO:0007669"/>
    <property type="project" value="UniProtKB-SubCell"/>
</dbReference>
<dbReference type="Gene3D" id="1.50.40.10">
    <property type="entry name" value="Mitochondrial carrier domain"/>
    <property type="match status" value="1"/>
</dbReference>
<dbReference type="GO" id="GO:0055085">
    <property type="term" value="P:transmembrane transport"/>
    <property type="evidence" value="ECO:0007669"/>
    <property type="project" value="InterPro"/>
</dbReference>
<organism evidence="9 10">
    <name type="scientific">Iris pallida</name>
    <name type="common">Sweet iris</name>
    <dbReference type="NCBI Taxonomy" id="29817"/>
    <lineage>
        <taxon>Eukaryota</taxon>
        <taxon>Viridiplantae</taxon>
        <taxon>Streptophyta</taxon>
        <taxon>Embryophyta</taxon>
        <taxon>Tracheophyta</taxon>
        <taxon>Spermatophyta</taxon>
        <taxon>Magnoliopsida</taxon>
        <taxon>Liliopsida</taxon>
        <taxon>Asparagales</taxon>
        <taxon>Iridaceae</taxon>
        <taxon>Iridoideae</taxon>
        <taxon>Irideae</taxon>
        <taxon>Iris</taxon>
    </lineage>
</organism>
<keyword evidence="3 6" id="KW-0812">Transmembrane</keyword>
<dbReference type="GO" id="GO:0015711">
    <property type="term" value="P:organic anion transport"/>
    <property type="evidence" value="ECO:0007669"/>
    <property type="project" value="UniProtKB-ARBA"/>
</dbReference>
<accession>A0AAX6EI03</accession>
<comment type="similarity">
    <text evidence="7">Belongs to the mitochondrial carrier (TC 2.A.29) family.</text>
</comment>
<dbReference type="PROSITE" id="PS50920">
    <property type="entry name" value="SOLCAR"/>
    <property type="match status" value="2"/>
</dbReference>
<dbReference type="InterPro" id="IPR023395">
    <property type="entry name" value="MCP_dom_sf"/>
</dbReference>
<feature type="repeat" description="Solcar" evidence="6">
    <location>
        <begin position="39"/>
        <end position="130"/>
    </location>
</feature>
<evidence type="ECO:0000256" key="5">
    <source>
        <dbReference type="ARBA" id="ARBA00023136"/>
    </source>
</evidence>
<protein>
    <submittedName>
        <fullName evidence="9">Mitochondrial substrate carrier family protein B-like</fullName>
    </submittedName>
</protein>
<dbReference type="PANTHER" id="PTHR24089">
    <property type="entry name" value="SOLUTE CARRIER FAMILY 25"/>
    <property type="match status" value="1"/>
</dbReference>
<evidence type="ECO:0000256" key="6">
    <source>
        <dbReference type="PROSITE-ProRule" id="PRU00282"/>
    </source>
</evidence>
<gene>
    <name evidence="9" type="ORF">M6B38_189175</name>
</gene>
<keyword evidence="10" id="KW-1185">Reference proteome</keyword>
<sequence>MQTEARVTVAGGFSADSGPRKYTSSAIHRRPQRQQQQQMGTISNLLAGGVAGAVSKTCTAPLARITILFQVQGMHSDVATLRKASMWREASRIVYEEGVKAFWKGNLVTIAHRLPYSSISFFSYERYKNLLQLVPGLDKHKDYVSADICLRLLGGGLSGITAASITYPLDLVRTRLAAQFACRFTICRLVAGLGLDAPRHGALSVSRRATALGSTCNMKMSCRESLGCSIEDIMYGTRSFVS</sequence>
<dbReference type="SUPFAM" id="SSF103506">
    <property type="entry name" value="Mitochondrial carrier"/>
    <property type="match status" value="1"/>
</dbReference>